<dbReference type="Proteomes" id="UP000197446">
    <property type="component" value="Unassembled WGS sequence"/>
</dbReference>
<evidence type="ECO:0000313" key="4">
    <source>
        <dbReference type="Proteomes" id="UP000197446"/>
    </source>
</evidence>
<keyword evidence="4" id="KW-1185">Reference proteome</keyword>
<evidence type="ECO:0000313" key="3">
    <source>
        <dbReference type="EMBL" id="OWR05564.1"/>
    </source>
</evidence>
<evidence type="ECO:0008006" key="5">
    <source>
        <dbReference type="Google" id="ProtNLM"/>
    </source>
</evidence>
<evidence type="ECO:0000256" key="2">
    <source>
        <dbReference type="SAM" id="SignalP"/>
    </source>
</evidence>
<dbReference type="RefSeq" id="WP_144397125.1">
    <property type="nucleotide sequence ID" value="NZ_JBCNLH010000002.1"/>
</dbReference>
<comment type="caution">
    <text evidence="3">The sequence shown here is derived from an EMBL/GenBank/DDBJ whole genome shotgun (WGS) entry which is preliminary data.</text>
</comment>
<keyword evidence="2" id="KW-0732">Signal</keyword>
<feature type="region of interest" description="Disordered" evidence="1">
    <location>
        <begin position="35"/>
        <end position="70"/>
    </location>
</feature>
<organism evidence="3 4">
    <name type="scientific">Roseateles puraquae</name>
    <dbReference type="NCBI Taxonomy" id="431059"/>
    <lineage>
        <taxon>Bacteria</taxon>
        <taxon>Pseudomonadati</taxon>
        <taxon>Pseudomonadota</taxon>
        <taxon>Betaproteobacteria</taxon>
        <taxon>Burkholderiales</taxon>
        <taxon>Sphaerotilaceae</taxon>
        <taxon>Roseateles</taxon>
    </lineage>
</organism>
<name>A0A254ND42_9BURK</name>
<dbReference type="EMBL" id="NISI01000001">
    <property type="protein sequence ID" value="OWR05564.1"/>
    <property type="molecule type" value="Genomic_DNA"/>
</dbReference>
<feature type="compositionally biased region" description="Basic and acidic residues" evidence="1">
    <location>
        <begin position="40"/>
        <end position="70"/>
    </location>
</feature>
<proteinExistence type="predicted"/>
<feature type="chain" id="PRO_5013395609" description="DUF2946 domain-containing protein" evidence="2">
    <location>
        <begin position="28"/>
        <end position="126"/>
    </location>
</feature>
<accession>A0A254ND42</accession>
<sequence>MSRPGRFLVLCLLLVLLPLRGVLAASAMGCEALPQPAAQHEQHPGHEGHEAHQQHEGHDPRAAAGNDHHAAGKPCKLCAPCCLAAAPPPVMLLDTHLTMPAARVAGAPAEAWVGIVPPLPDPPPRG</sequence>
<gene>
    <name evidence="3" type="ORF">CDO81_03635</name>
</gene>
<protein>
    <recommendedName>
        <fullName evidence="5">DUF2946 domain-containing protein</fullName>
    </recommendedName>
</protein>
<dbReference type="AlphaFoldDB" id="A0A254ND42"/>
<feature type="signal peptide" evidence="2">
    <location>
        <begin position="1"/>
        <end position="27"/>
    </location>
</feature>
<reference evidence="3 4" key="1">
    <citation type="journal article" date="2007" name="Int. J. Syst. Evol. Microbiol.">
        <title>Description of Pelomonas aquatica sp. nov. and Pelomonas puraquae sp. nov., isolated from industrial and haemodialysis water.</title>
        <authorList>
            <person name="Gomila M."/>
            <person name="Bowien B."/>
            <person name="Falsen E."/>
            <person name="Moore E.R."/>
            <person name="Lalucat J."/>
        </authorList>
    </citation>
    <scope>NUCLEOTIDE SEQUENCE [LARGE SCALE GENOMIC DNA]</scope>
    <source>
        <strain evidence="3 4">CCUG 52769</strain>
    </source>
</reference>
<evidence type="ECO:0000256" key="1">
    <source>
        <dbReference type="SAM" id="MobiDB-lite"/>
    </source>
</evidence>